<keyword evidence="3 10" id="KW-0813">Transport</keyword>
<dbReference type="STRING" id="1353952.A0A165DD06"/>
<keyword evidence="4 9" id="KW-0812">Transmembrane</keyword>
<keyword evidence="8" id="KW-0576">Peroxisome</keyword>
<keyword evidence="6 11" id="KW-1133">Transmembrane helix</keyword>
<organism evidence="12 13">
    <name type="scientific">Calocera cornea HHB12733</name>
    <dbReference type="NCBI Taxonomy" id="1353952"/>
    <lineage>
        <taxon>Eukaryota</taxon>
        <taxon>Fungi</taxon>
        <taxon>Dikarya</taxon>
        <taxon>Basidiomycota</taxon>
        <taxon>Agaricomycotina</taxon>
        <taxon>Dacrymycetes</taxon>
        <taxon>Dacrymycetales</taxon>
        <taxon>Dacrymycetaceae</taxon>
        <taxon>Calocera</taxon>
    </lineage>
</organism>
<comment type="similarity">
    <text evidence="2 10">Belongs to the mitochondrial carrier (TC 2.A.29) family.</text>
</comment>
<evidence type="ECO:0000256" key="6">
    <source>
        <dbReference type="ARBA" id="ARBA00022989"/>
    </source>
</evidence>
<feature type="repeat" description="Solcar" evidence="9">
    <location>
        <begin position="99"/>
        <end position="200"/>
    </location>
</feature>
<keyword evidence="7 9" id="KW-0472">Membrane</keyword>
<keyword evidence="5" id="KW-0677">Repeat</keyword>
<dbReference type="PANTHER" id="PTHR45939">
    <property type="entry name" value="PEROXISOMAL MEMBRANE PROTEIN PMP34-RELATED"/>
    <property type="match status" value="1"/>
</dbReference>
<dbReference type="GO" id="GO:0005778">
    <property type="term" value="C:peroxisomal membrane"/>
    <property type="evidence" value="ECO:0007669"/>
    <property type="project" value="UniProtKB-SubCell"/>
</dbReference>
<dbReference type="PANTHER" id="PTHR45939:SF5">
    <property type="entry name" value="PEROXISOMAL MEMBRANE PROTEIN PMP34"/>
    <property type="match status" value="1"/>
</dbReference>
<dbReference type="InterPro" id="IPR018108">
    <property type="entry name" value="MCP_transmembrane"/>
</dbReference>
<dbReference type="GO" id="GO:0080122">
    <property type="term" value="F:AMP transmembrane transporter activity"/>
    <property type="evidence" value="ECO:0007669"/>
    <property type="project" value="TreeGrafter"/>
</dbReference>
<dbReference type="PROSITE" id="PS50920">
    <property type="entry name" value="SOLCAR"/>
    <property type="match status" value="3"/>
</dbReference>
<dbReference type="GO" id="GO:0015217">
    <property type="term" value="F:ADP transmembrane transporter activity"/>
    <property type="evidence" value="ECO:0007669"/>
    <property type="project" value="TreeGrafter"/>
</dbReference>
<dbReference type="OrthoDB" id="2019556at2759"/>
<dbReference type="Proteomes" id="UP000076842">
    <property type="component" value="Unassembled WGS sequence"/>
</dbReference>
<evidence type="ECO:0000256" key="11">
    <source>
        <dbReference type="SAM" id="Phobius"/>
    </source>
</evidence>
<dbReference type="InterPro" id="IPR052217">
    <property type="entry name" value="Mito/Peroxisomal_Carrier"/>
</dbReference>
<sequence>MSDSLIHAVAGSAGGVVAMSLTYPLIFLSTRAAVETKKNHTSTLDALARILRSEGISGIYSGLTSSLLGIALTNGVYYYYYELTKGAIIGRRAGKGKALSTLESMLAGLIAGSATTLISNPIWVIQTTQAVQTVPSAPAGANTAAGGKPKPKPKEGIMATARKIMDKDGLLAFWRGVGPALVLVVNPILQYTVFEQLKNLIVGRRQEALRARGSAQAVRLTDWDFFCLGAVSKLVATSLTYPYIVLKSRQQSGHSSSPRSSLHALHHILTSEGLQGLYRGISSKLLQSVLTAAILFVGQRRIYEVTKAAIAALAARRVKSK</sequence>
<name>A0A165DD06_9BASI</name>
<dbReference type="GO" id="GO:0051724">
    <property type="term" value="F:NAD transmembrane transporter activity"/>
    <property type="evidence" value="ECO:0007669"/>
    <property type="project" value="TreeGrafter"/>
</dbReference>
<dbReference type="InterPro" id="IPR023395">
    <property type="entry name" value="MCP_dom_sf"/>
</dbReference>
<dbReference type="GO" id="GO:0015228">
    <property type="term" value="F:coenzyme A transmembrane transporter activity"/>
    <property type="evidence" value="ECO:0007669"/>
    <property type="project" value="TreeGrafter"/>
</dbReference>
<evidence type="ECO:0000256" key="7">
    <source>
        <dbReference type="ARBA" id="ARBA00023136"/>
    </source>
</evidence>
<evidence type="ECO:0000256" key="5">
    <source>
        <dbReference type="ARBA" id="ARBA00022737"/>
    </source>
</evidence>
<proteinExistence type="inferred from homology"/>
<evidence type="ECO:0000256" key="1">
    <source>
        <dbReference type="ARBA" id="ARBA00004585"/>
    </source>
</evidence>
<dbReference type="SUPFAM" id="SSF103506">
    <property type="entry name" value="Mitochondrial carrier"/>
    <property type="match status" value="1"/>
</dbReference>
<feature type="repeat" description="Solcar" evidence="9">
    <location>
        <begin position="220"/>
        <end position="305"/>
    </location>
</feature>
<comment type="subcellular location">
    <subcellularLocation>
        <location evidence="1">Peroxisome membrane</location>
        <topology evidence="1">Multi-pass membrane protein</topology>
    </subcellularLocation>
</comment>
<dbReference type="GO" id="GO:0044610">
    <property type="term" value="F:FMN transmembrane transporter activity"/>
    <property type="evidence" value="ECO:0007669"/>
    <property type="project" value="TreeGrafter"/>
</dbReference>
<accession>A0A165DD06</accession>
<evidence type="ECO:0000256" key="2">
    <source>
        <dbReference type="ARBA" id="ARBA00006375"/>
    </source>
</evidence>
<keyword evidence="13" id="KW-1185">Reference proteome</keyword>
<evidence type="ECO:0000313" key="13">
    <source>
        <dbReference type="Proteomes" id="UP000076842"/>
    </source>
</evidence>
<feature type="transmembrane region" description="Helical" evidence="11">
    <location>
        <begin position="59"/>
        <end position="80"/>
    </location>
</feature>
<dbReference type="AlphaFoldDB" id="A0A165DD06"/>
<dbReference type="GO" id="GO:0015230">
    <property type="term" value="F:FAD transmembrane transporter activity"/>
    <property type="evidence" value="ECO:0007669"/>
    <property type="project" value="TreeGrafter"/>
</dbReference>
<feature type="repeat" description="Solcar" evidence="9">
    <location>
        <begin position="2"/>
        <end position="87"/>
    </location>
</feature>
<dbReference type="Gene3D" id="1.50.40.10">
    <property type="entry name" value="Mitochondrial carrier domain"/>
    <property type="match status" value="1"/>
</dbReference>
<evidence type="ECO:0000256" key="3">
    <source>
        <dbReference type="ARBA" id="ARBA00022448"/>
    </source>
</evidence>
<feature type="transmembrane region" description="Helical" evidence="11">
    <location>
        <begin position="6"/>
        <end position="28"/>
    </location>
</feature>
<dbReference type="InParanoid" id="A0A165DD06"/>
<protein>
    <submittedName>
        <fullName evidence="12">Mitochondrial carrier</fullName>
    </submittedName>
</protein>
<evidence type="ECO:0000256" key="4">
    <source>
        <dbReference type="ARBA" id="ARBA00022692"/>
    </source>
</evidence>
<dbReference type="EMBL" id="KV424063">
    <property type="protein sequence ID" value="KZT52543.1"/>
    <property type="molecule type" value="Genomic_DNA"/>
</dbReference>
<evidence type="ECO:0000256" key="8">
    <source>
        <dbReference type="ARBA" id="ARBA00023140"/>
    </source>
</evidence>
<evidence type="ECO:0000256" key="9">
    <source>
        <dbReference type="PROSITE-ProRule" id="PRU00282"/>
    </source>
</evidence>
<evidence type="ECO:0000313" key="12">
    <source>
        <dbReference type="EMBL" id="KZT52543.1"/>
    </source>
</evidence>
<gene>
    <name evidence="12" type="ORF">CALCODRAFT_502169</name>
</gene>
<dbReference type="GO" id="GO:0005347">
    <property type="term" value="F:ATP transmembrane transporter activity"/>
    <property type="evidence" value="ECO:0007669"/>
    <property type="project" value="TreeGrafter"/>
</dbReference>
<evidence type="ECO:0000256" key="10">
    <source>
        <dbReference type="RuleBase" id="RU000488"/>
    </source>
</evidence>
<reference evidence="12 13" key="1">
    <citation type="journal article" date="2016" name="Mol. Biol. Evol.">
        <title>Comparative Genomics of Early-Diverging Mushroom-Forming Fungi Provides Insights into the Origins of Lignocellulose Decay Capabilities.</title>
        <authorList>
            <person name="Nagy L.G."/>
            <person name="Riley R."/>
            <person name="Tritt A."/>
            <person name="Adam C."/>
            <person name="Daum C."/>
            <person name="Floudas D."/>
            <person name="Sun H."/>
            <person name="Yadav J.S."/>
            <person name="Pangilinan J."/>
            <person name="Larsson K.H."/>
            <person name="Matsuura K."/>
            <person name="Barry K."/>
            <person name="Labutti K."/>
            <person name="Kuo R."/>
            <person name="Ohm R.A."/>
            <person name="Bhattacharya S.S."/>
            <person name="Shirouzu T."/>
            <person name="Yoshinaga Y."/>
            <person name="Martin F.M."/>
            <person name="Grigoriev I.V."/>
            <person name="Hibbett D.S."/>
        </authorList>
    </citation>
    <scope>NUCLEOTIDE SEQUENCE [LARGE SCALE GENOMIC DNA]</scope>
    <source>
        <strain evidence="12 13">HHB12733</strain>
    </source>
</reference>
<dbReference type="Pfam" id="PF00153">
    <property type="entry name" value="Mito_carr"/>
    <property type="match status" value="3"/>
</dbReference>